<organism evidence="4 5">
    <name type="scientific">Streptococcus urinalis 2285-97</name>
    <dbReference type="NCBI Taxonomy" id="764291"/>
    <lineage>
        <taxon>Bacteria</taxon>
        <taxon>Bacillati</taxon>
        <taxon>Bacillota</taxon>
        <taxon>Bacilli</taxon>
        <taxon>Lactobacillales</taxon>
        <taxon>Streptococcaceae</taxon>
        <taxon>Streptococcus</taxon>
    </lineage>
</organism>
<dbReference type="InterPro" id="IPR001525">
    <property type="entry name" value="C5_MeTfrase"/>
</dbReference>
<name>G5KG55_9STRE</name>
<keyword evidence="2" id="KW-0808">Transferase</keyword>
<keyword evidence="5" id="KW-1185">Reference proteome</keyword>
<comment type="caution">
    <text evidence="4">The sequence shown here is derived from an EMBL/GenBank/DDBJ whole genome shotgun (WGS) entry which is preliminary data.</text>
</comment>
<keyword evidence="1 4" id="KW-0489">Methyltransferase</keyword>
<dbReference type="Pfam" id="PF00145">
    <property type="entry name" value="DNA_methylase"/>
    <property type="match status" value="1"/>
</dbReference>
<dbReference type="REBASE" id="43102">
    <property type="entry name" value="M.Sur2285ORF1216P"/>
</dbReference>
<dbReference type="eggNOG" id="COG0270">
    <property type="taxonomic scope" value="Bacteria"/>
</dbReference>
<evidence type="ECO:0000256" key="3">
    <source>
        <dbReference type="ARBA" id="ARBA00022747"/>
    </source>
</evidence>
<dbReference type="STRING" id="764291.STRUR_1216"/>
<dbReference type="GO" id="GO:0008168">
    <property type="term" value="F:methyltransferase activity"/>
    <property type="evidence" value="ECO:0007669"/>
    <property type="project" value="UniProtKB-KW"/>
</dbReference>
<dbReference type="SUPFAM" id="SSF53335">
    <property type="entry name" value="S-adenosyl-L-methionine-dependent methyltransferases"/>
    <property type="match status" value="1"/>
</dbReference>
<accession>G5KG55</accession>
<evidence type="ECO:0000313" key="4">
    <source>
        <dbReference type="EMBL" id="EHJ56293.1"/>
    </source>
</evidence>
<dbReference type="Proteomes" id="UP000005388">
    <property type="component" value="Unassembled WGS sequence"/>
</dbReference>
<dbReference type="InterPro" id="IPR029063">
    <property type="entry name" value="SAM-dependent_MTases_sf"/>
</dbReference>
<dbReference type="EMBL" id="AEUZ02000001">
    <property type="protein sequence ID" value="EHJ56293.1"/>
    <property type="molecule type" value="Genomic_DNA"/>
</dbReference>
<proteinExistence type="predicted"/>
<gene>
    <name evidence="4" type="ORF">STRUR_1216</name>
</gene>
<reference evidence="4 5" key="1">
    <citation type="journal article" date="2014" name="Int. J. Syst. Evol. Microbiol.">
        <title>Phylogenomics and the dynamic genome evolution of the genus Streptococcus.</title>
        <authorList>
            <consortium name="The Broad Institute Genome Sequencing Platform"/>
            <person name="Richards V.P."/>
            <person name="Palmer S.R."/>
            <person name="Pavinski Bitar P.D."/>
            <person name="Qin X."/>
            <person name="Weinstock G.M."/>
            <person name="Highlander S.K."/>
            <person name="Town C.D."/>
            <person name="Burne R.A."/>
            <person name="Stanhope M.J."/>
        </authorList>
    </citation>
    <scope>NUCLEOTIDE SEQUENCE [LARGE SCALE GENOMIC DNA]</scope>
    <source>
        <strain evidence="4 5">2285-97</strain>
    </source>
</reference>
<keyword evidence="3" id="KW-0680">Restriction system</keyword>
<dbReference type="GO" id="GO:0009307">
    <property type="term" value="P:DNA restriction-modification system"/>
    <property type="evidence" value="ECO:0007669"/>
    <property type="project" value="UniProtKB-KW"/>
</dbReference>
<dbReference type="AlphaFoldDB" id="G5KG55"/>
<evidence type="ECO:0000256" key="1">
    <source>
        <dbReference type="ARBA" id="ARBA00022603"/>
    </source>
</evidence>
<dbReference type="Gene3D" id="3.90.120.30">
    <property type="match status" value="1"/>
</dbReference>
<sequence length="68" mass="7926">MGKGISNTLTTSDNMGVVVAALEYRKDKWYEVTGIILDGKLYRLRIRRLTPRECFRLQGFPDWAYDRA</sequence>
<evidence type="ECO:0000256" key="2">
    <source>
        <dbReference type="ARBA" id="ARBA00022679"/>
    </source>
</evidence>
<evidence type="ECO:0000313" key="5">
    <source>
        <dbReference type="Proteomes" id="UP000005388"/>
    </source>
</evidence>
<protein>
    <submittedName>
        <fullName evidence="4">C-5 cytosine-specific DNA methylase domain protein</fullName>
    </submittedName>
</protein>
<dbReference type="GO" id="GO:0032259">
    <property type="term" value="P:methylation"/>
    <property type="evidence" value="ECO:0007669"/>
    <property type="project" value="UniProtKB-KW"/>
</dbReference>